<organism evidence="2 3">
    <name type="scientific">Gordonia hankookensis</name>
    <dbReference type="NCBI Taxonomy" id="589403"/>
    <lineage>
        <taxon>Bacteria</taxon>
        <taxon>Bacillati</taxon>
        <taxon>Actinomycetota</taxon>
        <taxon>Actinomycetes</taxon>
        <taxon>Mycobacteriales</taxon>
        <taxon>Gordoniaceae</taxon>
        <taxon>Gordonia</taxon>
    </lineage>
</organism>
<protein>
    <submittedName>
        <fullName evidence="2">Ankyrin repeat domain-containing protein</fullName>
    </submittedName>
</protein>
<dbReference type="Pfam" id="PF13857">
    <property type="entry name" value="Ank_5"/>
    <property type="match status" value="1"/>
</dbReference>
<reference evidence="2 3" key="1">
    <citation type="submission" date="2020-09" db="EMBL/GenBank/DDBJ databases">
        <title>Novel species in genus Gordonia.</title>
        <authorList>
            <person name="Zhang G."/>
        </authorList>
    </citation>
    <scope>NUCLEOTIDE SEQUENCE [LARGE SCALE GENOMIC DNA]</scope>
    <source>
        <strain evidence="2 3">ON-33</strain>
    </source>
</reference>
<dbReference type="InterPro" id="IPR002110">
    <property type="entry name" value="Ankyrin_rpt"/>
</dbReference>
<keyword evidence="3" id="KW-1185">Reference proteome</keyword>
<gene>
    <name evidence="2" type="ORF">IDF66_18445</name>
</gene>
<name>A0ABR7WFL0_9ACTN</name>
<keyword evidence="1" id="KW-0040">ANK repeat</keyword>
<evidence type="ECO:0000313" key="2">
    <source>
        <dbReference type="EMBL" id="MBD1321564.1"/>
    </source>
</evidence>
<comment type="caution">
    <text evidence="2">The sequence shown here is derived from an EMBL/GenBank/DDBJ whole genome shotgun (WGS) entry which is preliminary data.</text>
</comment>
<evidence type="ECO:0000313" key="3">
    <source>
        <dbReference type="Proteomes" id="UP000602395"/>
    </source>
</evidence>
<dbReference type="SUPFAM" id="SSF48403">
    <property type="entry name" value="Ankyrin repeat"/>
    <property type="match status" value="1"/>
</dbReference>
<accession>A0ABR7WFL0</accession>
<dbReference type="InterPro" id="IPR036770">
    <property type="entry name" value="Ankyrin_rpt-contain_sf"/>
</dbReference>
<evidence type="ECO:0000256" key="1">
    <source>
        <dbReference type="PROSITE-ProRule" id="PRU00023"/>
    </source>
</evidence>
<dbReference type="PROSITE" id="PS50297">
    <property type="entry name" value="ANK_REP_REGION"/>
    <property type="match status" value="1"/>
</dbReference>
<dbReference type="PROSITE" id="PS50088">
    <property type="entry name" value="ANK_REPEAT"/>
    <property type="match status" value="1"/>
</dbReference>
<dbReference type="Gene3D" id="1.25.40.20">
    <property type="entry name" value="Ankyrin repeat-containing domain"/>
    <property type="match status" value="1"/>
</dbReference>
<sequence length="104" mass="10759">MTGCPRQGGLDALHFAAQDDALDAARVLVEAGADVNAKDEHGNDPLSNAVLNNPAGTDRCFPIITFLLASGTGPETTQHRDAGRLSCAKLDLYPCRPAGARGGT</sequence>
<dbReference type="EMBL" id="JACWMS010000004">
    <property type="protein sequence ID" value="MBD1321564.1"/>
    <property type="molecule type" value="Genomic_DNA"/>
</dbReference>
<feature type="repeat" description="ANK" evidence="1">
    <location>
        <begin position="8"/>
        <end position="40"/>
    </location>
</feature>
<proteinExistence type="predicted"/>
<dbReference type="Proteomes" id="UP000602395">
    <property type="component" value="Unassembled WGS sequence"/>
</dbReference>